<sequence length="194" mass="21280">MYLGTALKMAIPFAILDREDMARVHGYEGPAAKEASQACADLRALAGIKTANFSAAQKETARLALCWAEQYLYGYVDAQAHVNNSEAKKSHKQMNQIRKVRVDHFGLTANEASSARCTAVPIGSDKAHAALLRMLRDVVVCPSCDTRTNSRVEGEVCSTCKKGVFRLERNTTTARTESTPRAMPQMCDSEHISQ</sequence>
<dbReference type="Proteomes" id="UP000029567">
    <property type="component" value="Unassembled WGS sequence"/>
</dbReference>
<evidence type="ECO:0000256" key="1">
    <source>
        <dbReference type="SAM" id="MobiDB-lite"/>
    </source>
</evidence>
<evidence type="ECO:0000313" key="2">
    <source>
        <dbReference type="EMBL" id="KGG87667.1"/>
    </source>
</evidence>
<evidence type="ECO:0000313" key="3">
    <source>
        <dbReference type="Proteomes" id="UP000029567"/>
    </source>
</evidence>
<accession>A0A0E3BAE2</accession>
<feature type="region of interest" description="Disordered" evidence="1">
    <location>
        <begin position="172"/>
        <end position="194"/>
    </location>
</feature>
<gene>
    <name evidence="2" type="ORF">P245_19645</name>
</gene>
<proteinExistence type="predicted"/>
<name>A0A0E3BAE2_9BURK</name>
<reference evidence="2 3" key="1">
    <citation type="submission" date="2013-09" db="EMBL/GenBank/DDBJ databases">
        <title>High correlation between genotypes and phenotypes of environmental bacteria Comamonas testosteroni strains.</title>
        <authorList>
            <person name="Liu L."/>
            <person name="Zhu W."/>
            <person name="Xia X."/>
            <person name="Xu B."/>
            <person name="Luo M."/>
            <person name="Wang G."/>
        </authorList>
    </citation>
    <scope>NUCLEOTIDE SEQUENCE [LARGE SCALE GENOMIC DNA]</scope>
    <source>
        <strain evidence="2 3">JL14</strain>
    </source>
</reference>
<dbReference type="EMBL" id="AWTN01000106">
    <property type="protein sequence ID" value="KGG87667.1"/>
    <property type="molecule type" value="Genomic_DNA"/>
</dbReference>
<protein>
    <submittedName>
        <fullName evidence="2">Uncharacterized protein</fullName>
    </submittedName>
</protein>
<organism evidence="2 3">
    <name type="scientific">Comamonas thiooxydans</name>
    <dbReference type="NCBI Taxonomy" id="363952"/>
    <lineage>
        <taxon>Bacteria</taxon>
        <taxon>Pseudomonadati</taxon>
        <taxon>Pseudomonadota</taxon>
        <taxon>Betaproteobacteria</taxon>
        <taxon>Burkholderiales</taxon>
        <taxon>Comamonadaceae</taxon>
        <taxon>Comamonas</taxon>
    </lineage>
</organism>
<comment type="caution">
    <text evidence="2">The sequence shown here is derived from an EMBL/GenBank/DDBJ whole genome shotgun (WGS) entry which is preliminary data.</text>
</comment>
<dbReference type="AlphaFoldDB" id="A0A0E3BAE2"/>